<dbReference type="Gene3D" id="2.40.33.10">
    <property type="entry name" value="PK beta-barrel domain-like"/>
    <property type="match status" value="1"/>
</dbReference>
<evidence type="ECO:0000256" key="5">
    <source>
        <dbReference type="ARBA" id="ARBA00012142"/>
    </source>
</evidence>
<dbReference type="GO" id="GO:0000287">
    <property type="term" value="F:magnesium ion binding"/>
    <property type="evidence" value="ECO:0007669"/>
    <property type="project" value="InterPro"/>
</dbReference>
<dbReference type="GO" id="GO:0016301">
    <property type="term" value="F:kinase activity"/>
    <property type="evidence" value="ECO:0007669"/>
    <property type="project" value="UniProtKB-KW"/>
</dbReference>
<dbReference type="EMBL" id="JTDE01002251">
    <property type="protein sequence ID" value="KAF7257629.1"/>
    <property type="molecule type" value="Genomic_DNA"/>
</dbReference>
<evidence type="ECO:0000256" key="6">
    <source>
        <dbReference type="ARBA" id="ARBA00022679"/>
    </source>
</evidence>
<evidence type="ECO:0000256" key="7">
    <source>
        <dbReference type="ARBA" id="ARBA00022723"/>
    </source>
</evidence>
<keyword evidence="14" id="KW-0670">Pyruvate</keyword>
<keyword evidence="10" id="KW-0067">ATP-binding</keyword>
<dbReference type="Pfam" id="PF02887">
    <property type="entry name" value="PK_C"/>
    <property type="match status" value="1"/>
</dbReference>
<dbReference type="Pfam" id="PF00224">
    <property type="entry name" value="PK"/>
    <property type="match status" value="1"/>
</dbReference>
<keyword evidence="6 15" id="KW-0808">Transferase</keyword>
<dbReference type="GO" id="GO:0004743">
    <property type="term" value="F:pyruvate kinase activity"/>
    <property type="evidence" value="ECO:0007669"/>
    <property type="project" value="UniProtKB-EC"/>
</dbReference>
<dbReference type="OrthoDB" id="108365at2759"/>
<reference evidence="18" key="1">
    <citation type="submission" date="2019-07" db="EMBL/GenBank/DDBJ databases">
        <title>Annotation for the trematode Paragonimus miyazaki's.</title>
        <authorList>
            <person name="Choi Y.-J."/>
        </authorList>
    </citation>
    <scope>NUCLEOTIDE SEQUENCE</scope>
    <source>
        <strain evidence="18">Japan</strain>
    </source>
</reference>
<dbReference type="Gene3D" id="3.20.20.60">
    <property type="entry name" value="Phosphoenolpyruvate-binding domains"/>
    <property type="match status" value="1"/>
</dbReference>
<dbReference type="NCBIfam" id="NF004978">
    <property type="entry name" value="PRK06354.1"/>
    <property type="match status" value="1"/>
</dbReference>
<evidence type="ECO:0000256" key="14">
    <source>
        <dbReference type="ARBA" id="ARBA00023317"/>
    </source>
</evidence>
<evidence type="ECO:0000256" key="9">
    <source>
        <dbReference type="ARBA" id="ARBA00022777"/>
    </source>
</evidence>
<keyword evidence="19" id="KW-1185">Reference proteome</keyword>
<dbReference type="FunFam" id="3.20.20.60:FF:000025">
    <property type="entry name" value="Pyruvate kinase"/>
    <property type="match status" value="1"/>
</dbReference>
<dbReference type="InterPro" id="IPR040442">
    <property type="entry name" value="Pyrv_kinase-like_dom_sf"/>
</dbReference>
<dbReference type="InterPro" id="IPR011037">
    <property type="entry name" value="Pyrv_Knase-like_insert_dom_sf"/>
</dbReference>
<sequence length="584" mass="63736">MVIEGGLSVSIELSPWPMSLDPNLGHSSSAGLSKCSFPTFAIGGKFGGDVPEYDSSRATFARSHLEHVVNLDIDAETSFVRNTGIICTIGPACRSVDMLKKMIESGMNIARLNFSHGSHEYHSETIKLIREAADSFKTLARPVAIALDTKGPEIRTGLIHGSATGEVSLETGMSIRVTTDEAYFEKCSDKIIYVDYPNIVHVLEIGSKIFLDDGLISFVVKSKGPDFLDCEVENGGKLGSRKGVNLPGAIVDLPAISAKDKSDLRFAIEHRVDIVFASFIRNAQAVLEIREVLGDAGSYIKIIAKIENHEGVKRFNEILEVVDGIMVARGDLGIEIPAEKVFLAQKMMIGRCNQVGKPIICATQMLESMTYKPRPTRAESSDVANAVLDGADCVMLSGETAKGLYPLETVQTMHRICLQAESAMFHGQMFEDLKTALGGSTGMTHTTAIAAVEAANRCNASAIIVITTSGKSSQLIARHRPRCPIFTVTRHALTARQLNLYRGVHPLYYGEPRIAEWDEDMDRRIHFAIEYGRKRSYLTPGSFVIIVTGWKAGSGSTNTLRVIRLEDAETKPIVVVPSISRFDD</sequence>
<dbReference type="SUPFAM" id="SSF52935">
    <property type="entry name" value="PK C-terminal domain-like"/>
    <property type="match status" value="1"/>
</dbReference>
<dbReference type="Proteomes" id="UP000822476">
    <property type="component" value="Unassembled WGS sequence"/>
</dbReference>
<keyword evidence="7" id="KW-0479">Metal-binding</keyword>
<keyword evidence="8" id="KW-0547">Nucleotide-binding</keyword>
<gene>
    <name evidence="18" type="ORF">EG68_04560</name>
</gene>
<feature type="domain" description="Pyruvate kinase C-terminal" evidence="17">
    <location>
        <begin position="446"/>
        <end position="563"/>
    </location>
</feature>
<organism evidence="18 19">
    <name type="scientific">Paragonimus skrjabini miyazakii</name>
    <dbReference type="NCBI Taxonomy" id="59628"/>
    <lineage>
        <taxon>Eukaryota</taxon>
        <taxon>Metazoa</taxon>
        <taxon>Spiralia</taxon>
        <taxon>Lophotrochozoa</taxon>
        <taxon>Platyhelminthes</taxon>
        <taxon>Trematoda</taxon>
        <taxon>Digenea</taxon>
        <taxon>Plagiorchiida</taxon>
        <taxon>Troglotremata</taxon>
        <taxon>Troglotrematidae</taxon>
        <taxon>Paragonimus</taxon>
    </lineage>
</organism>
<comment type="cofactor">
    <cofactor evidence="1">
        <name>Mg(2+)</name>
        <dbReference type="ChEBI" id="CHEBI:18420"/>
    </cofactor>
</comment>
<proteinExistence type="inferred from homology"/>
<evidence type="ECO:0000256" key="1">
    <source>
        <dbReference type="ARBA" id="ARBA00001946"/>
    </source>
</evidence>
<dbReference type="InterPro" id="IPR001697">
    <property type="entry name" value="Pyr_Knase"/>
</dbReference>
<dbReference type="EC" id="2.7.1.40" evidence="5 15"/>
<dbReference type="PRINTS" id="PR01050">
    <property type="entry name" value="PYRUVTKNASE"/>
</dbReference>
<accession>A0A8S9YRN2</accession>
<dbReference type="SUPFAM" id="SSF50800">
    <property type="entry name" value="PK beta-barrel domain-like"/>
    <property type="match status" value="1"/>
</dbReference>
<dbReference type="GO" id="GO:0005524">
    <property type="term" value="F:ATP binding"/>
    <property type="evidence" value="ECO:0007669"/>
    <property type="project" value="UniProtKB-KW"/>
</dbReference>
<dbReference type="NCBIfam" id="NF004491">
    <property type="entry name" value="PRK05826.1"/>
    <property type="match status" value="1"/>
</dbReference>
<comment type="catalytic activity">
    <reaction evidence="15">
        <text>pyruvate + ATP = phosphoenolpyruvate + ADP + H(+)</text>
        <dbReference type="Rhea" id="RHEA:18157"/>
        <dbReference type="ChEBI" id="CHEBI:15361"/>
        <dbReference type="ChEBI" id="CHEBI:15378"/>
        <dbReference type="ChEBI" id="CHEBI:30616"/>
        <dbReference type="ChEBI" id="CHEBI:58702"/>
        <dbReference type="ChEBI" id="CHEBI:456216"/>
        <dbReference type="EC" id="2.7.1.40"/>
    </reaction>
</comment>
<dbReference type="NCBIfam" id="TIGR01064">
    <property type="entry name" value="pyruv_kin"/>
    <property type="match status" value="1"/>
</dbReference>
<evidence type="ECO:0000256" key="11">
    <source>
        <dbReference type="ARBA" id="ARBA00022842"/>
    </source>
</evidence>
<evidence type="ECO:0000256" key="4">
    <source>
        <dbReference type="ARBA" id="ARBA00008663"/>
    </source>
</evidence>
<dbReference type="FunFam" id="3.40.1380.20:FF:000001">
    <property type="entry name" value="Pyruvate kinase"/>
    <property type="match status" value="1"/>
</dbReference>
<feature type="domain" description="Pyruvate kinase barrel" evidence="16">
    <location>
        <begin position="81"/>
        <end position="410"/>
    </location>
</feature>
<dbReference type="SUPFAM" id="SSF51621">
    <property type="entry name" value="Phosphoenolpyruvate/pyruvate domain"/>
    <property type="match status" value="1"/>
</dbReference>
<dbReference type="InterPro" id="IPR018209">
    <property type="entry name" value="Pyrv_Knase_AS"/>
</dbReference>
<evidence type="ECO:0000259" key="16">
    <source>
        <dbReference type="Pfam" id="PF00224"/>
    </source>
</evidence>
<evidence type="ECO:0000256" key="8">
    <source>
        <dbReference type="ARBA" id="ARBA00022741"/>
    </source>
</evidence>
<comment type="caution">
    <text evidence="18">The sequence shown here is derived from an EMBL/GenBank/DDBJ whole genome shotgun (WGS) entry which is preliminary data.</text>
</comment>
<protein>
    <recommendedName>
        <fullName evidence="5 15">Pyruvate kinase</fullName>
        <ecNumber evidence="5 15">2.7.1.40</ecNumber>
    </recommendedName>
</protein>
<comment type="cofactor">
    <cofactor evidence="2">
        <name>K(+)</name>
        <dbReference type="ChEBI" id="CHEBI:29103"/>
    </cofactor>
</comment>
<dbReference type="CDD" id="cd00288">
    <property type="entry name" value="Pyruvate_Kinase"/>
    <property type="match status" value="1"/>
</dbReference>
<evidence type="ECO:0000313" key="19">
    <source>
        <dbReference type="Proteomes" id="UP000822476"/>
    </source>
</evidence>
<dbReference type="Gene3D" id="3.40.1380.20">
    <property type="entry name" value="Pyruvate kinase, C-terminal domain"/>
    <property type="match status" value="1"/>
</dbReference>
<dbReference type="AlphaFoldDB" id="A0A8S9YRN2"/>
<evidence type="ECO:0000313" key="18">
    <source>
        <dbReference type="EMBL" id="KAF7257629.1"/>
    </source>
</evidence>
<dbReference type="InterPro" id="IPR015793">
    <property type="entry name" value="Pyrv_Knase_brl"/>
</dbReference>
<keyword evidence="11 15" id="KW-0460">Magnesium</keyword>
<dbReference type="InterPro" id="IPR015813">
    <property type="entry name" value="Pyrv/PenolPyrv_kinase-like_dom"/>
</dbReference>
<evidence type="ECO:0000259" key="17">
    <source>
        <dbReference type="Pfam" id="PF02887"/>
    </source>
</evidence>
<dbReference type="GO" id="GO:0030955">
    <property type="term" value="F:potassium ion binding"/>
    <property type="evidence" value="ECO:0007669"/>
    <property type="project" value="InterPro"/>
</dbReference>
<dbReference type="PANTHER" id="PTHR11817">
    <property type="entry name" value="PYRUVATE KINASE"/>
    <property type="match status" value="1"/>
</dbReference>
<dbReference type="InterPro" id="IPR036918">
    <property type="entry name" value="Pyrv_Knase_C_sf"/>
</dbReference>
<dbReference type="InterPro" id="IPR015806">
    <property type="entry name" value="Pyrv_Knase_insert_dom_sf"/>
</dbReference>
<comment type="pathway">
    <text evidence="3 15">Carbohydrate degradation; glycolysis; pyruvate from D-glyceraldehyde 3-phosphate: step 5/5.</text>
</comment>
<keyword evidence="9 15" id="KW-0418">Kinase</keyword>
<evidence type="ECO:0000256" key="13">
    <source>
        <dbReference type="ARBA" id="ARBA00023152"/>
    </source>
</evidence>
<evidence type="ECO:0000256" key="2">
    <source>
        <dbReference type="ARBA" id="ARBA00001958"/>
    </source>
</evidence>
<keyword evidence="13 15" id="KW-0324">Glycolysis</keyword>
<evidence type="ECO:0000256" key="3">
    <source>
        <dbReference type="ARBA" id="ARBA00004997"/>
    </source>
</evidence>
<dbReference type="InterPro" id="IPR015795">
    <property type="entry name" value="Pyrv_Knase_C"/>
</dbReference>
<evidence type="ECO:0000256" key="10">
    <source>
        <dbReference type="ARBA" id="ARBA00022840"/>
    </source>
</evidence>
<dbReference type="PROSITE" id="PS00110">
    <property type="entry name" value="PYRUVATE_KINASE"/>
    <property type="match status" value="1"/>
</dbReference>
<evidence type="ECO:0000256" key="15">
    <source>
        <dbReference type="RuleBase" id="RU000504"/>
    </source>
</evidence>
<name>A0A8S9YRN2_9TREM</name>
<comment type="similarity">
    <text evidence="4 15">Belongs to the pyruvate kinase family.</text>
</comment>
<evidence type="ECO:0000256" key="12">
    <source>
        <dbReference type="ARBA" id="ARBA00022958"/>
    </source>
</evidence>
<keyword evidence="12" id="KW-0630">Potassium</keyword>
<dbReference type="FunFam" id="2.40.33.10:FF:000023">
    <property type="entry name" value="Pyruvate kinase PKM"/>
    <property type="match status" value="1"/>
</dbReference>